<dbReference type="Proteomes" id="UP001303647">
    <property type="component" value="Unassembled WGS sequence"/>
</dbReference>
<gene>
    <name evidence="1" type="ORF">C7999DRAFT_13436</name>
</gene>
<reference evidence="1" key="1">
    <citation type="journal article" date="2023" name="Mol. Phylogenet. Evol.">
        <title>Genome-scale phylogeny and comparative genomics of the fungal order Sordariales.</title>
        <authorList>
            <person name="Hensen N."/>
            <person name="Bonometti L."/>
            <person name="Westerberg I."/>
            <person name="Brannstrom I.O."/>
            <person name="Guillou S."/>
            <person name="Cros-Aarteil S."/>
            <person name="Calhoun S."/>
            <person name="Haridas S."/>
            <person name="Kuo A."/>
            <person name="Mondo S."/>
            <person name="Pangilinan J."/>
            <person name="Riley R."/>
            <person name="LaButti K."/>
            <person name="Andreopoulos B."/>
            <person name="Lipzen A."/>
            <person name="Chen C."/>
            <person name="Yan M."/>
            <person name="Daum C."/>
            <person name="Ng V."/>
            <person name="Clum A."/>
            <person name="Steindorff A."/>
            <person name="Ohm R.A."/>
            <person name="Martin F."/>
            <person name="Silar P."/>
            <person name="Natvig D.O."/>
            <person name="Lalanne C."/>
            <person name="Gautier V."/>
            <person name="Ament-Velasquez S.L."/>
            <person name="Kruys A."/>
            <person name="Hutchinson M.I."/>
            <person name="Powell A.J."/>
            <person name="Barry K."/>
            <person name="Miller A.N."/>
            <person name="Grigoriev I.V."/>
            <person name="Debuchy R."/>
            <person name="Gladieux P."/>
            <person name="Hiltunen Thoren M."/>
            <person name="Johannesson H."/>
        </authorList>
    </citation>
    <scope>NUCLEOTIDE SEQUENCE</scope>
    <source>
        <strain evidence="1">CBS 359.72</strain>
    </source>
</reference>
<keyword evidence="2" id="KW-1185">Reference proteome</keyword>
<dbReference type="EMBL" id="MU857634">
    <property type="protein sequence ID" value="KAK4248673.1"/>
    <property type="molecule type" value="Genomic_DNA"/>
</dbReference>
<organism evidence="1 2">
    <name type="scientific">Corynascus novoguineensis</name>
    <dbReference type="NCBI Taxonomy" id="1126955"/>
    <lineage>
        <taxon>Eukaryota</taxon>
        <taxon>Fungi</taxon>
        <taxon>Dikarya</taxon>
        <taxon>Ascomycota</taxon>
        <taxon>Pezizomycotina</taxon>
        <taxon>Sordariomycetes</taxon>
        <taxon>Sordariomycetidae</taxon>
        <taxon>Sordariales</taxon>
        <taxon>Chaetomiaceae</taxon>
        <taxon>Corynascus</taxon>
    </lineage>
</organism>
<proteinExistence type="predicted"/>
<evidence type="ECO:0000313" key="2">
    <source>
        <dbReference type="Proteomes" id="UP001303647"/>
    </source>
</evidence>
<protein>
    <submittedName>
        <fullName evidence="1">Uncharacterized protein</fullName>
    </submittedName>
</protein>
<comment type="caution">
    <text evidence="1">The sequence shown here is derived from an EMBL/GenBank/DDBJ whole genome shotgun (WGS) entry which is preliminary data.</text>
</comment>
<accession>A0AAN7HQZ9</accession>
<name>A0AAN7HQZ9_9PEZI</name>
<dbReference type="AlphaFoldDB" id="A0AAN7HQZ9"/>
<sequence>MPATENLPIPHDINVMLIATTNSSNPAMAACCAPNLARLVEGCYQWCEIPRRFFDEAEAGNRDRNWNEVKDAVQRATGDCLRINGRNLNESRIQGWAFNSAAAASAGSIKAFGLWALLVLPGLTYAL</sequence>
<evidence type="ECO:0000313" key="1">
    <source>
        <dbReference type="EMBL" id="KAK4248673.1"/>
    </source>
</evidence>
<reference evidence="1" key="2">
    <citation type="submission" date="2023-05" db="EMBL/GenBank/DDBJ databases">
        <authorList>
            <consortium name="Lawrence Berkeley National Laboratory"/>
            <person name="Steindorff A."/>
            <person name="Hensen N."/>
            <person name="Bonometti L."/>
            <person name="Westerberg I."/>
            <person name="Brannstrom I.O."/>
            <person name="Guillou S."/>
            <person name="Cros-Aarteil S."/>
            <person name="Calhoun S."/>
            <person name="Haridas S."/>
            <person name="Kuo A."/>
            <person name="Mondo S."/>
            <person name="Pangilinan J."/>
            <person name="Riley R."/>
            <person name="Labutti K."/>
            <person name="Andreopoulos B."/>
            <person name="Lipzen A."/>
            <person name="Chen C."/>
            <person name="Yanf M."/>
            <person name="Daum C."/>
            <person name="Ng V."/>
            <person name="Clum A."/>
            <person name="Ohm R."/>
            <person name="Martin F."/>
            <person name="Silar P."/>
            <person name="Natvig D."/>
            <person name="Lalanne C."/>
            <person name="Gautier V."/>
            <person name="Ament-Velasquez S.L."/>
            <person name="Kruys A."/>
            <person name="Hutchinson M.I."/>
            <person name="Powell A.J."/>
            <person name="Barry K."/>
            <person name="Miller A.N."/>
            <person name="Grigoriev I.V."/>
            <person name="Debuchy R."/>
            <person name="Gladieux P."/>
            <person name="Thoren M.H."/>
            <person name="Johannesson H."/>
        </authorList>
    </citation>
    <scope>NUCLEOTIDE SEQUENCE</scope>
    <source>
        <strain evidence="1">CBS 359.72</strain>
    </source>
</reference>